<feature type="domain" description="Aminotransferase class I/classII large" evidence="6">
    <location>
        <begin position="38"/>
        <end position="390"/>
    </location>
</feature>
<evidence type="ECO:0000256" key="1">
    <source>
        <dbReference type="ARBA" id="ARBA00001933"/>
    </source>
</evidence>
<comment type="cofactor">
    <cofactor evidence="1">
        <name>pyridoxal 5'-phosphate</name>
        <dbReference type="ChEBI" id="CHEBI:597326"/>
    </cofactor>
</comment>
<gene>
    <name evidence="7" type="ORF">J2Z32_002436</name>
</gene>
<dbReference type="Gene3D" id="3.40.640.10">
    <property type="entry name" value="Type I PLP-dependent aspartate aminotransferase-like (Major domain)"/>
    <property type="match status" value="1"/>
</dbReference>
<dbReference type="PANTHER" id="PTHR43525">
    <property type="entry name" value="PROTEIN MALY"/>
    <property type="match status" value="1"/>
</dbReference>
<dbReference type="GO" id="GO:0016829">
    <property type="term" value="F:lyase activity"/>
    <property type="evidence" value="ECO:0007669"/>
    <property type="project" value="UniProtKB-KW"/>
</dbReference>
<dbReference type="InterPro" id="IPR015421">
    <property type="entry name" value="PyrdxlP-dep_Trfase_major"/>
</dbReference>
<protein>
    <recommendedName>
        <fullName evidence="2">cysteine-S-conjugate beta-lyase</fullName>
        <ecNumber evidence="2">4.4.1.13</ecNumber>
    </recommendedName>
</protein>
<keyword evidence="3" id="KW-0663">Pyridoxal phosphate</keyword>
<dbReference type="InterPro" id="IPR051798">
    <property type="entry name" value="Class-II_PLP-Dep_Aminotrans"/>
</dbReference>
<comment type="similarity">
    <text evidence="5">Belongs to the class-II pyridoxal-phosphate-dependent aminotransferase family. MalY/PatB cystathionine beta-lyase subfamily.</text>
</comment>
<dbReference type="EMBL" id="JAGGKG010000010">
    <property type="protein sequence ID" value="MBP1905788.1"/>
    <property type="molecule type" value="Genomic_DNA"/>
</dbReference>
<keyword evidence="4 7" id="KW-0456">Lyase</keyword>
<dbReference type="InterPro" id="IPR015424">
    <property type="entry name" value="PyrdxlP-dep_Trfase"/>
</dbReference>
<accession>A0ABS4FTW6</accession>
<dbReference type="SUPFAM" id="SSF53383">
    <property type="entry name" value="PLP-dependent transferases"/>
    <property type="match status" value="1"/>
</dbReference>
<evidence type="ECO:0000256" key="2">
    <source>
        <dbReference type="ARBA" id="ARBA00012224"/>
    </source>
</evidence>
<organism evidence="7 8">
    <name type="scientific">Paenibacillus turicensis</name>
    <dbReference type="NCBI Taxonomy" id="160487"/>
    <lineage>
        <taxon>Bacteria</taxon>
        <taxon>Bacillati</taxon>
        <taxon>Bacillota</taxon>
        <taxon>Bacilli</taxon>
        <taxon>Bacillales</taxon>
        <taxon>Paenibacillaceae</taxon>
        <taxon>Paenibacillus</taxon>
    </lineage>
</organism>
<dbReference type="InterPro" id="IPR015422">
    <property type="entry name" value="PyrdxlP-dep_Trfase_small"/>
</dbReference>
<keyword evidence="8" id="KW-1185">Reference proteome</keyword>
<dbReference type="InterPro" id="IPR004839">
    <property type="entry name" value="Aminotransferase_I/II_large"/>
</dbReference>
<dbReference type="CDD" id="cd00609">
    <property type="entry name" value="AAT_like"/>
    <property type="match status" value="1"/>
</dbReference>
<evidence type="ECO:0000313" key="8">
    <source>
        <dbReference type="Proteomes" id="UP001519272"/>
    </source>
</evidence>
<dbReference type="InterPro" id="IPR027619">
    <property type="entry name" value="C-S_lyase_PatB-like"/>
</dbReference>
<evidence type="ECO:0000313" key="7">
    <source>
        <dbReference type="EMBL" id="MBP1905788.1"/>
    </source>
</evidence>
<evidence type="ECO:0000256" key="4">
    <source>
        <dbReference type="ARBA" id="ARBA00023239"/>
    </source>
</evidence>
<evidence type="ECO:0000256" key="5">
    <source>
        <dbReference type="ARBA" id="ARBA00037974"/>
    </source>
</evidence>
<dbReference type="PANTHER" id="PTHR43525:SF1">
    <property type="entry name" value="PROTEIN MALY"/>
    <property type="match status" value="1"/>
</dbReference>
<dbReference type="Gene3D" id="3.90.1150.10">
    <property type="entry name" value="Aspartate Aminotransferase, domain 1"/>
    <property type="match status" value="1"/>
</dbReference>
<proteinExistence type="inferred from homology"/>
<dbReference type="Proteomes" id="UP001519272">
    <property type="component" value="Unassembled WGS sequence"/>
</dbReference>
<name>A0ABS4FTW6_9BACL</name>
<dbReference type="NCBIfam" id="TIGR04350">
    <property type="entry name" value="C_S_lyase_PatB"/>
    <property type="match status" value="1"/>
</dbReference>
<dbReference type="Pfam" id="PF00155">
    <property type="entry name" value="Aminotran_1_2"/>
    <property type="match status" value="1"/>
</dbReference>
<evidence type="ECO:0000256" key="3">
    <source>
        <dbReference type="ARBA" id="ARBA00022898"/>
    </source>
</evidence>
<dbReference type="RefSeq" id="WP_210089404.1">
    <property type="nucleotide sequence ID" value="NZ_JAGGKG010000010.1"/>
</dbReference>
<sequence length="395" mass="44475">MSYDFDVVIDRSSSNALKWDIEGLGKRFKLEKDSDYLPLWVADMDFKAAPHIIDALQTSLEHGIFGYPTLKKDSHAALIWWMKERHHWDISHEWVSTTPGIVPALNFIIRALTEAGDGVIIQEPVYGPFRKTVEVNDRKVINNQLKVTDGYYEMDFEDLEEKAKQPSTKLLILCSPHNPVGRVWHPEELRQMGEICQRHGVIVVSDEIHHDLVLPGYSHTVYATLGESFANSSVICTAPTKTFNLAGMQCSSLIIPNAEIKKKIDKELEKSSIAEPNLFGIIATSAAYSPQGAAWLDAMLDYINETLTFMDEFIKANMPKVKLHKQEGTYLSWLDFSALGLSNEELDKKLKEEAKVLLNPGVWFGEAGQGYMRINLACPRSIVQTALERIAKVIG</sequence>
<evidence type="ECO:0000259" key="6">
    <source>
        <dbReference type="Pfam" id="PF00155"/>
    </source>
</evidence>
<reference evidence="7 8" key="1">
    <citation type="submission" date="2021-03" db="EMBL/GenBank/DDBJ databases">
        <title>Genomic Encyclopedia of Type Strains, Phase IV (KMG-IV): sequencing the most valuable type-strain genomes for metagenomic binning, comparative biology and taxonomic classification.</title>
        <authorList>
            <person name="Goeker M."/>
        </authorList>
    </citation>
    <scope>NUCLEOTIDE SEQUENCE [LARGE SCALE GENOMIC DNA]</scope>
    <source>
        <strain evidence="7 8">DSM 14349</strain>
    </source>
</reference>
<comment type="caution">
    <text evidence="7">The sequence shown here is derived from an EMBL/GenBank/DDBJ whole genome shotgun (WGS) entry which is preliminary data.</text>
</comment>
<dbReference type="EC" id="4.4.1.13" evidence="2"/>